<dbReference type="Proteomes" id="UP000247005">
    <property type="component" value="Unassembled WGS sequence"/>
</dbReference>
<evidence type="ECO:0000313" key="2">
    <source>
        <dbReference type="EMBL" id="POP50338.1"/>
    </source>
</evidence>
<comment type="caution">
    <text evidence="2">The sequence shown here is derived from an EMBL/GenBank/DDBJ whole genome shotgun (WGS) entry which is preliminary data.</text>
</comment>
<feature type="transmembrane region" description="Helical" evidence="1">
    <location>
        <begin position="21"/>
        <end position="37"/>
    </location>
</feature>
<evidence type="ECO:0000313" key="3">
    <source>
        <dbReference type="Proteomes" id="UP000247005"/>
    </source>
</evidence>
<keyword evidence="1" id="KW-0812">Transmembrane</keyword>
<dbReference type="EMBL" id="PQGD01000002">
    <property type="protein sequence ID" value="POP50338.1"/>
    <property type="molecule type" value="Genomic_DNA"/>
</dbReference>
<feature type="transmembrane region" description="Helical" evidence="1">
    <location>
        <begin position="43"/>
        <end position="64"/>
    </location>
</feature>
<dbReference type="AlphaFoldDB" id="A0A2P5GUT9"/>
<reference evidence="2 3" key="1">
    <citation type="submission" date="2018-01" db="EMBL/GenBank/DDBJ databases">
        <title>Superficieibacter electus gen. nov., sp. nov., an extended-spectrum beta-lactamase possessing member of the Enterobacteriaceae family, isolated from intensive care unit surfaces.</title>
        <authorList>
            <person name="Potter R.F."/>
            <person name="D'Souza A.W."/>
        </authorList>
    </citation>
    <scope>NUCLEOTIDE SEQUENCE [LARGE SCALE GENOMIC DNA]</scope>
    <source>
        <strain evidence="2 3">BP-1</strain>
    </source>
</reference>
<accession>A0A2P5GUT9</accession>
<dbReference type="OrthoDB" id="6485698at2"/>
<name>A0A2P5GUT9_9ENTR</name>
<proteinExistence type="predicted"/>
<dbReference type="RefSeq" id="WP_103750777.1">
    <property type="nucleotide sequence ID" value="NZ_PQGD01000002.1"/>
</dbReference>
<organism evidence="2 3">
    <name type="scientific">Superficieibacter electus</name>
    <dbReference type="NCBI Taxonomy" id="2022662"/>
    <lineage>
        <taxon>Bacteria</taxon>
        <taxon>Pseudomonadati</taxon>
        <taxon>Pseudomonadota</taxon>
        <taxon>Gammaproteobacteria</taxon>
        <taxon>Enterobacterales</taxon>
        <taxon>Enterobacteriaceae</taxon>
        <taxon>Superficieibacter</taxon>
    </lineage>
</organism>
<gene>
    <name evidence="2" type="ORF">CHU32_02630</name>
</gene>
<evidence type="ECO:0000256" key="1">
    <source>
        <dbReference type="SAM" id="Phobius"/>
    </source>
</evidence>
<keyword evidence="1" id="KW-0472">Membrane</keyword>
<protein>
    <submittedName>
        <fullName evidence="2">Uncharacterized protein</fullName>
    </submittedName>
</protein>
<keyword evidence="1" id="KW-1133">Transmembrane helix</keyword>
<sequence>MAENGDNLTTRTLLTHSLASWKFFMPLGALPLLWAMIKLPAGGLQILFILNAAYIAFGCWRLWLDEGYFRVIGQDNLAECGKMLAFVWQRERLSTLTLTEREQGARRQLHLTLKATMLAWMLWLLALVITI</sequence>
<feature type="transmembrane region" description="Helical" evidence="1">
    <location>
        <begin position="111"/>
        <end position="129"/>
    </location>
</feature>